<feature type="transmembrane region" description="Helical" evidence="7">
    <location>
        <begin position="20"/>
        <end position="39"/>
    </location>
</feature>
<keyword evidence="5 7" id="KW-1133">Transmembrane helix</keyword>
<evidence type="ECO:0000313" key="9">
    <source>
        <dbReference type="EMBL" id="ABY25241.1"/>
    </source>
</evidence>
<dbReference type="GO" id="GO:0005886">
    <property type="term" value="C:plasma membrane"/>
    <property type="evidence" value="ECO:0007669"/>
    <property type="project" value="UniProtKB-SubCell"/>
</dbReference>
<dbReference type="Gene3D" id="1.10.3720.10">
    <property type="entry name" value="MetI-like"/>
    <property type="match status" value="1"/>
</dbReference>
<protein>
    <submittedName>
        <fullName evidence="9">Dipeptide transport system permease protein</fullName>
    </submittedName>
</protein>
<keyword evidence="10" id="KW-1185">Reference proteome</keyword>
<evidence type="ECO:0000256" key="5">
    <source>
        <dbReference type="ARBA" id="ARBA00022989"/>
    </source>
</evidence>
<evidence type="ECO:0000313" key="10">
    <source>
        <dbReference type="Proteomes" id="UP000002007"/>
    </source>
</evidence>
<dbReference type="eggNOG" id="COG1173">
    <property type="taxonomic scope" value="Bacteria"/>
</dbReference>
<dbReference type="CDD" id="cd06261">
    <property type="entry name" value="TM_PBP2"/>
    <property type="match status" value="1"/>
</dbReference>
<dbReference type="InterPro" id="IPR000515">
    <property type="entry name" value="MetI-like"/>
</dbReference>
<feature type="domain" description="ABC transmembrane type-1" evidence="8">
    <location>
        <begin position="1"/>
        <end position="95"/>
    </location>
</feature>
<dbReference type="SUPFAM" id="SSF161098">
    <property type="entry name" value="MetI-like"/>
    <property type="match status" value="1"/>
</dbReference>
<dbReference type="GO" id="GO:0055085">
    <property type="term" value="P:transmembrane transport"/>
    <property type="evidence" value="ECO:0007669"/>
    <property type="project" value="InterPro"/>
</dbReference>
<dbReference type="InterPro" id="IPR035906">
    <property type="entry name" value="MetI-like_sf"/>
</dbReference>
<organism evidence="9 10">
    <name type="scientific">Renibacterium salmoninarum (strain ATCC 33209 / DSM 20767 / JCM 11484 / NBRC 15589 / NCIMB 2235)</name>
    <dbReference type="NCBI Taxonomy" id="288705"/>
    <lineage>
        <taxon>Bacteria</taxon>
        <taxon>Bacillati</taxon>
        <taxon>Actinomycetota</taxon>
        <taxon>Actinomycetes</taxon>
        <taxon>Micrococcales</taxon>
        <taxon>Micrococcaceae</taxon>
        <taxon>Renibacterium</taxon>
    </lineage>
</organism>
<evidence type="ECO:0000256" key="7">
    <source>
        <dbReference type="RuleBase" id="RU363032"/>
    </source>
</evidence>
<comment type="subcellular location">
    <subcellularLocation>
        <location evidence="1 7">Cell membrane</location>
        <topology evidence="1 7">Multi-pass membrane protein</topology>
    </subcellularLocation>
</comment>
<dbReference type="KEGG" id="rsa:RSal33209_3532"/>
<keyword evidence="3" id="KW-1003">Cell membrane</keyword>
<accession>A9WVM0</accession>
<proteinExistence type="inferred from homology"/>
<comment type="similarity">
    <text evidence="7">Belongs to the binding-protein-dependent transport system permease family.</text>
</comment>
<gene>
    <name evidence="9" type="ordered locus">RSal33209_3532</name>
</gene>
<evidence type="ECO:0000256" key="6">
    <source>
        <dbReference type="ARBA" id="ARBA00023136"/>
    </source>
</evidence>
<feature type="transmembrane region" description="Helical" evidence="7">
    <location>
        <begin position="75"/>
        <end position="95"/>
    </location>
</feature>
<evidence type="ECO:0000256" key="3">
    <source>
        <dbReference type="ARBA" id="ARBA00022475"/>
    </source>
</evidence>
<keyword evidence="6 7" id="KW-0472">Membrane</keyword>
<reference evidence="10" key="1">
    <citation type="journal article" date="2008" name="J. Bacteriol.">
        <title>Genome sequence of the fish pathogen Renibacterium salmoninarum suggests reductive evolution away from an environmental Arthrobacter ancestor.</title>
        <authorList>
            <person name="Wiens G.D."/>
            <person name="Rockey D.D."/>
            <person name="Wu Z."/>
            <person name="Chang J."/>
            <person name="Levy R."/>
            <person name="Crane S."/>
            <person name="Chen D.S."/>
            <person name="Capri G.R."/>
            <person name="Burnett J.R."/>
            <person name="Sudheesh P.S."/>
            <person name="Schipma M.J."/>
            <person name="Burd H."/>
            <person name="Bhattacharyya A."/>
            <person name="Rhodes L.D."/>
            <person name="Kaul R."/>
            <person name="Strom M.S."/>
        </authorList>
    </citation>
    <scope>NUCLEOTIDE SEQUENCE [LARGE SCALE GENOMIC DNA]</scope>
    <source>
        <strain evidence="10">ATCC 33209 / DSM 20767 / JCM 11484 / NBRC 15589 / NCIMB 2235</strain>
    </source>
</reference>
<dbReference type="InterPro" id="IPR050366">
    <property type="entry name" value="BP-dependent_transpt_permease"/>
</dbReference>
<dbReference type="AlphaFoldDB" id="A9WVM0"/>
<dbReference type="Proteomes" id="UP000002007">
    <property type="component" value="Chromosome"/>
</dbReference>
<keyword evidence="2 7" id="KW-0813">Transport</keyword>
<dbReference type="PANTHER" id="PTHR43386">
    <property type="entry name" value="OLIGOPEPTIDE TRANSPORT SYSTEM PERMEASE PROTEIN APPC"/>
    <property type="match status" value="1"/>
</dbReference>
<dbReference type="PROSITE" id="PS50928">
    <property type="entry name" value="ABC_TM1"/>
    <property type="match status" value="1"/>
</dbReference>
<sequence length="109" mass="11486">MQASAAMGGNPVHVIRTQVLPNLWPTVIIFATLSIPAMIGSEAALSFLGVGVPPPTPAWGRSIGASVGWVQTDPWYLIFPGIALCLVTLGFNLFGDALRDAFDPKDAHS</sequence>
<dbReference type="RefSeq" id="WP_012246866.1">
    <property type="nucleotide sequence ID" value="NC_010168.1"/>
</dbReference>
<dbReference type="HOGENOM" id="CLU_028518_8_2_11"/>
<dbReference type="EMBL" id="CP000910">
    <property type="protein sequence ID" value="ABY25241.1"/>
    <property type="molecule type" value="Genomic_DNA"/>
</dbReference>
<evidence type="ECO:0000256" key="4">
    <source>
        <dbReference type="ARBA" id="ARBA00022692"/>
    </source>
</evidence>
<evidence type="ECO:0000256" key="2">
    <source>
        <dbReference type="ARBA" id="ARBA00022448"/>
    </source>
</evidence>
<keyword evidence="4 7" id="KW-0812">Transmembrane</keyword>
<evidence type="ECO:0000259" key="8">
    <source>
        <dbReference type="PROSITE" id="PS50928"/>
    </source>
</evidence>
<dbReference type="PANTHER" id="PTHR43386:SF1">
    <property type="entry name" value="D,D-DIPEPTIDE TRANSPORT SYSTEM PERMEASE PROTEIN DDPC-RELATED"/>
    <property type="match status" value="1"/>
</dbReference>
<name>A9WVM0_RENSM</name>
<evidence type="ECO:0000256" key="1">
    <source>
        <dbReference type="ARBA" id="ARBA00004651"/>
    </source>
</evidence>
<dbReference type="STRING" id="288705.RSal33209_3532"/>
<dbReference type="Pfam" id="PF00528">
    <property type="entry name" value="BPD_transp_1"/>
    <property type="match status" value="1"/>
</dbReference>